<evidence type="ECO:0000256" key="1">
    <source>
        <dbReference type="SAM" id="MobiDB-lite"/>
    </source>
</evidence>
<evidence type="ECO:0000313" key="4">
    <source>
        <dbReference type="Proteomes" id="UP000515976"/>
    </source>
</evidence>
<reference evidence="3 4" key="1">
    <citation type="submission" date="2020-08" db="EMBL/GenBank/DDBJ databases">
        <title>Genome sequence of Phycicoccus endophyticus JCM 31784T.</title>
        <authorList>
            <person name="Hyun D.-W."/>
            <person name="Bae J.-W."/>
        </authorList>
    </citation>
    <scope>NUCLEOTIDE SEQUENCE [LARGE SCALE GENOMIC DNA]</scope>
    <source>
        <strain evidence="3 4">JCM 31784</strain>
    </source>
</reference>
<feature type="transmembrane region" description="Helical" evidence="2">
    <location>
        <begin position="383"/>
        <end position="403"/>
    </location>
</feature>
<name>A0A7G9R320_9MICO</name>
<sequence>MSGSAPTSTPSPTDETGARGRDPGSRLWWAAAVLTVVATAAIYYLVSLSAIAPRTPWDENGVLELGRALSGDDNVTPMWTSGYYPGWPVLIAPIWWFTSSAATVYLAANTLSNVIGLATIVPLALIGRRIGLTTPQAVTAGALTMMLPSNAGLADYVLSEQLLGFLIVWAAYFVFRLDSRPSLGNALGLLAFTLGAVFTHPRALVVAPVVLIWLVGRAVLQRRSRRTLLLVVLVVLVTVPLVKLGADGLASLNTRGGFSQGEGLMRTLRNFEPFTFVKVLFTETWAQLVATLGLIALGAVAVTARAYVEVVRLRTFGPMVFVFGLSLAGALLAFFAGSREGAKYYGSEPRLDSWLYTRYINPFIIVAVLVGVAVLFKVVSARLLAVSIALAAFVAGVVVLVFADSLPTWGSTYGPGNVAGLRAWEGMWPTGQPYDIPLRPTLENGSRFWLVASLFLGVVMLAYAGFTRSSRVMVPFLVALTAVYAAMSNPSLAREYPAHIEAAVKSAESVAGDGYLSLDIDIKCRTGRNSRPTTVNWLGYWMSPRDVDLVDPTKEDFDADLIVACVDWDRAQSLGAQPLADSENYGFQVWVPAGSLQDELEQAGELASAG</sequence>
<feature type="region of interest" description="Disordered" evidence="1">
    <location>
        <begin position="1"/>
        <end position="21"/>
    </location>
</feature>
<accession>A0A7G9R320</accession>
<feature type="transmembrane region" description="Helical" evidence="2">
    <location>
        <begin position="114"/>
        <end position="132"/>
    </location>
</feature>
<protein>
    <recommendedName>
        <fullName evidence="5">Glycosyltransferase family 39 protein</fullName>
    </recommendedName>
</protein>
<evidence type="ECO:0000313" key="3">
    <source>
        <dbReference type="EMBL" id="QNN49995.1"/>
    </source>
</evidence>
<keyword evidence="2" id="KW-0472">Membrane</keyword>
<keyword evidence="4" id="KW-1185">Reference proteome</keyword>
<evidence type="ECO:0000256" key="2">
    <source>
        <dbReference type="SAM" id="Phobius"/>
    </source>
</evidence>
<dbReference type="EMBL" id="CP060712">
    <property type="protein sequence ID" value="QNN49995.1"/>
    <property type="molecule type" value="Genomic_DNA"/>
</dbReference>
<evidence type="ECO:0008006" key="5">
    <source>
        <dbReference type="Google" id="ProtNLM"/>
    </source>
</evidence>
<feature type="transmembrane region" description="Helical" evidence="2">
    <location>
        <begin position="27"/>
        <end position="46"/>
    </location>
</feature>
<dbReference type="KEGG" id="pei:H9L10_02645"/>
<feature type="transmembrane region" description="Helical" evidence="2">
    <location>
        <begin position="356"/>
        <end position="376"/>
    </location>
</feature>
<keyword evidence="2" id="KW-0812">Transmembrane</keyword>
<proteinExistence type="predicted"/>
<feature type="transmembrane region" description="Helical" evidence="2">
    <location>
        <begin position="448"/>
        <end position="466"/>
    </location>
</feature>
<feature type="transmembrane region" description="Helical" evidence="2">
    <location>
        <begin position="285"/>
        <end position="304"/>
    </location>
</feature>
<feature type="transmembrane region" description="Helical" evidence="2">
    <location>
        <begin position="187"/>
        <end position="215"/>
    </location>
</feature>
<feature type="transmembrane region" description="Helical" evidence="2">
    <location>
        <begin position="316"/>
        <end position="336"/>
    </location>
</feature>
<feature type="compositionally biased region" description="Low complexity" evidence="1">
    <location>
        <begin position="1"/>
        <end position="13"/>
    </location>
</feature>
<gene>
    <name evidence="3" type="ORF">H9L10_02645</name>
</gene>
<organism evidence="3 4">
    <name type="scientific">Phycicoccus endophyticus</name>
    <dbReference type="NCBI Taxonomy" id="1690220"/>
    <lineage>
        <taxon>Bacteria</taxon>
        <taxon>Bacillati</taxon>
        <taxon>Actinomycetota</taxon>
        <taxon>Actinomycetes</taxon>
        <taxon>Micrococcales</taxon>
        <taxon>Intrasporangiaceae</taxon>
        <taxon>Phycicoccus</taxon>
    </lineage>
</organism>
<feature type="transmembrane region" description="Helical" evidence="2">
    <location>
        <begin position="227"/>
        <end position="246"/>
    </location>
</feature>
<dbReference type="AlphaFoldDB" id="A0A7G9R320"/>
<keyword evidence="2" id="KW-1133">Transmembrane helix</keyword>
<feature type="transmembrane region" description="Helical" evidence="2">
    <location>
        <begin position="153"/>
        <end position="175"/>
    </location>
</feature>
<dbReference type="RefSeq" id="WP_166103381.1">
    <property type="nucleotide sequence ID" value="NZ_BMMY01000002.1"/>
</dbReference>
<dbReference type="Proteomes" id="UP000515976">
    <property type="component" value="Chromosome"/>
</dbReference>